<protein>
    <submittedName>
        <fullName evidence="1">Uncharacterized protein</fullName>
    </submittedName>
</protein>
<name>A0ACB9FV79_9ASTR</name>
<sequence>MELEKDVIVSLNNNGHVFLPVGPIVSATIFGKEEDTGFDLFKSDDKSNCIEWLNNQKASSVIYISFGTLLLLSEKEIESIAAGLKNTKRPFLWVIRLPENQEPPELGFLKEIMEQGLIVSWSPQTEVLSHLSDGCFLSHCGWNSLLESLAAGVPVIACPRWTTEQPTNAKLVADVWGVGVKVKKDLECVISGEEVGRCVEEVMSGPRSEEIRKNVLELKAAAREALKDGGSSDNIIQIFVNEVYQRQGHVNPLLRLGKLLASKGNVLVTFSASKSIGKKMKKAGASVSGDPTPVGNCGGMIRFDFFDDGCSEDNDDERNDLDMYLPKLEAYGKKALALIIHYHAENGWPVSCLINNPFVP</sequence>
<gene>
    <name evidence="1" type="ORF">L1987_49255</name>
</gene>
<reference evidence="2" key="1">
    <citation type="journal article" date="2022" name="Mol. Ecol. Resour.">
        <title>The genomes of chicory, endive, great burdock and yacon provide insights into Asteraceae palaeo-polyploidization history and plant inulin production.</title>
        <authorList>
            <person name="Fan W."/>
            <person name="Wang S."/>
            <person name="Wang H."/>
            <person name="Wang A."/>
            <person name="Jiang F."/>
            <person name="Liu H."/>
            <person name="Zhao H."/>
            <person name="Xu D."/>
            <person name="Zhang Y."/>
        </authorList>
    </citation>
    <scope>NUCLEOTIDE SEQUENCE [LARGE SCALE GENOMIC DNA]</scope>
    <source>
        <strain evidence="2">cv. Yunnan</strain>
    </source>
</reference>
<keyword evidence="2" id="KW-1185">Reference proteome</keyword>
<dbReference type="EMBL" id="CM042033">
    <property type="protein sequence ID" value="KAI3774695.1"/>
    <property type="molecule type" value="Genomic_DNA"/>
</dbReference>
<dbReference type="Proteomes" id="UP001056120">
    <property type="component" value="Linkage Group LG16"/>
</dbReference>
<organism evidence="1 2">
    <name type="scientific">Smallanthus sonchifolius</name>
    <dbReference type="NCBI Taxonomy" id="185202"/>
    <lineage>
        <taxon>Eukaryota</taxon>
        <taxon>Viridiplantae</taxon>
        <taxon>Streptophyta</taxon>
        <taxon>Embryophyta</taxon>
        <taxon>Tracheophyta</taxon>
        <taxon>Spermatophyta</taxon>
        <taxon>Magnoliopsida</taxon>
        <taxon>eudicotyledons</taxon>
        <taxon>Gunneridae</taxon>
        <taxon>Pentapetalae</taxon>
        <taxon>asterids</taxon>
        <taxon>campanulids</taxon>
        <taxon>Asterales</taxon>
        <taxon>Asteraceae</taxon>
        <taxon>Asteroideae</taxon>
        <taxon>Heliantheae alliance</taxon>
        <taxon>Millerieae</taxon>
        <taxon>Smallanthus</taxon>
    </lineage>
</organism>
<accession>A0ACB9FV79</accession>
<evidence type="ECO:0000313" key="1">
    <source>
        <dbReference type="EMBL" id="KAI3774695.1"/>
    </source>
</evidence>
<proteinExistence type="predicted"/>
<comment type="caution">
    <text evidence="1">The sequence shown here is derived from an EMBL/GenBank/DDBJ whole genome shotgun (WGS) entry which is preliminary data.</text>
</comment>
<evidence type="ECO:0000313" key="2">
    <source>
        <dbReference type="Proteomes" id="UP001056120"/>
    </source>
</evidence>
<reference evidence="1 2" key="2">
    <citation type="journal article" date="2022" name="Mol. Ecol. Resour.">
        <title>The genomes of chicory, endive, great burdock and yacon provide insights into Asteraceae paleo-polyploidization history and plant inulin production.</title>
        <authorList>
            <person name="Fan W."/>
            <person name="Wang S."/>
            <person name="Wang H."/>
            <person name="Wang A."/>
            <person name="Jiang F."/>
            <person name="Liu H."/>
            <person name="Zhao H."/>
            <person name="Xu D."/>
            <person name="Zhang Y."/>
        </authorList>
    </citation>
    <scope>NUCLEOTIDE SEQUENCE [LARGE SCALE GENOMIC DNA]</scope>
    <source>
        <strain evidence="2">cv. Yunnan</strain>
        <tissue evidence="1">Leaves</tissue>
    </source>
</reference>